<evidence type="ECO:0000313" key="2">
    <source>
        <dbReference type="Proteomes" id="UP000887013"/>
    </source>
</evidence>
<dbReference type="Proteomes" id="UP000887013">
    <property type="component" value="Unassembled WGS sequence"/>
</dbReference>
<accession>A0A8X6J9C6</accession>
<proteinExistence type="predicted"/>
<keyword evidence="2" id="KW-1185">Reference proteome</keyword>
<protein>
    <submittedName>
        <fullName evidence="1">Pregnancy zone protein</fullName>
    </submittedName>
</protein>
<dbReference type="EMBL" id="BMAW01045225">
    <property type="protein sequence ID" value="GFS48618.1"/>
    <property type="molecule type" value="Genomic_DNA"/>
</dbReference>
<dbReference type="AlphaFoldDB" id="A0A8X6J9C6"/>
<sequence>MKNIKIILYVVNEISESRTKMELKNTFRLIIVFQILFLANATQQDKDKGYIFTSPRTLKIGSYNQLQLLRFGCLDNGYMKVQLFYTKDYNGNETLLQEVDYQLEKGKKDSFFTFFVNPFGDDNAYDGRLQINGTLCGNPFSGTDRILFSNSNGNIILIQTDKALYKPGQN</sequence>
<name>A0A8X6J9C6_NEPPI</name>
<reference evidence="1" key="1">
    <citation type="submission" date="2020-08" db="EMBL/GenBank/DDBJ databases">
        <title>Multicomponent nature underlies the extraordinary mechanical properties of spider dragline silk.</title>
        <authorList>
            <person name="Kono N."/>
            <person name="Nakamura H."/>
            <person name="Mori M."/>
            <person name="Yoshida Y."/>
            <person name="Ohtoshi R."/>
            <person name="Malay A.D."/>
            <person name="Moran D.A.P."/>
            <person name="Tomita M."/>
            <person name="Numata K."/>
            <person name="Arakawa K."/>
        </authorList>
    </citation>
    <scope>NUCLEOTIDE SEQUENCE</scope>
</reference>
<feature type="non-terminal residue" evidence="1">
    <location>
        <position position="1"/>
    </location>
</feature>
<evidence type="ECO:0000313" key="1">
    <source>
        <dbReference type="EMBL" id="GFS48618.1"/>
    </source>
</evidence>
<dbReference type="OrthoDB" id="6430858at2759"/>
<gene>
    <name evidence="1" type="primary">PZP</name>
    <name evidence="1" type="ORF">NPIL_46801</name>
</gene>
<comment type="caution">
    <text evidence="1">The sequence shown here is derived from an EMBL/GenBank/DDBJ whole genome shotgun (WGS) entry which is preliminary data.</text>
</comment>
<organism evidence="1 2">
    <name type="scientific">Nephila pilipes</name>
    <name type="common">Giant wood spider</name>
    <name type="synonym">Nephila maculata</name>
    <dbReference type="NCBI Taxonomy" id="299642"/>
    <lineage>
        <taxon>Eukaryota</taxon>
        <taxon>Metazoa</taxon>
        <taxon>Ecdysozoa</taxon>
        <taxon>Arthropoda</taxon>
        <taxon>Chelicerata</taxon>
        <taxon>Arachnida</taxon>
        <taxon>Araneae</taxon>
        <taxon>Araneomorphae</taxon>
        <taxon>Entelegynae</taxon>
        <taxon>Araneoidea</taxon>
        <taxon>Nephilidae</taxon>
        <taxon>Nephila</taxon>
    </lineage>
</organism>